<keyword evidence="3 8" id="KW-0238">DNA-binding</keyword>
<dbReference type="Proteomes" id="UP000294862">
    <property type="component" value="Unassembled WGS sequence"/>
</dbReference>
<dbReference type="InterPro" id="IPR039420">
    <property type="entry name" value="WalR-like"/>
</dbReference>
<feature type="domain" description="HTH luxR-type" evidence="6">
    <location>
        <begin position="142"/>
        <end position="207"/>
    </location>
</feature>
<feature type="modified residue" description="4-aspartylphosphate" evidence="5">
    <location>
        <position position="54"/>
    </location>
</feature>
<evidence type="ECO:0000256" key="2">
    <source>
        <dbReference type="ARBA" id="ARBA00023015"/>
    </source>
</evidence>
<name>A0A4R2I0W1_9GAMM</name>
<dbReference type="PRINTS" id="PR00038">
    <property type="entry name" value="HTHLUXR"/>
</dbReference>
<evidence type="ECO:0000313" key="9">
    <source>
        <dbReference type="Proteomes" id="UP000294862"/>
    </source>
</evidence>
<dbReference type="AlphaFoldDB" id="A0A4R2I0W1"/>
<dbReference type="SMART" id="SM00448">
    <property type="entry name" value="REC"/>
    <property type="match status" value="1"/>
</dbReference>
<sequence>MIRLLIADDHTVLRECLVAMLRASGDCVVVGEAGDGISAVEQALALQPDIAVIDISMPRLSGIDVVRRLTEELPRTKVLVLTMHEEDEYAVQVVRAGASGYLVKNTATNELLDAIRTIAAGGVYFGPYATKILASQLKHPQPEDPYGALSDREREVLHLVVDGLTIKEIANKLDISAKAAENRRSRVLAKLGVRNSAELVRYAVRKRLVD</sequence>
<dbReference type="GO" id="GO:0000160">
    <property type="term" value="P:phosphorelay signal transduction system"/>
    <property type="evidence" value="ECO:0007669"/>
    <property type="project" value="InterPro"/>
</dbReference>
<keyword evidence="9" id="KW-1185">Reference proteome</keyword>
<keyword evidence="4" id="KW-0804">Transcription</keyword>
<dbReference type="InterPro" id="IPR011006">
    <property type="entry name" value="CheY-like_superfamily"/>
</dbReference>
<dbReference type="PROSITE" id="PS50110">
    <property type="entry name" value="RESPONSE_REGULATORY"/>
    <property type="match status" value="1"/>
</dbReference>
<dbReference type="GO" id="GO:0003677">
    <property type="term" value="F:DNA binding"/>
    <property type="evidence" value="ECO:0007669"/>
    <property type="project" value="UniProtKB-KW"/>
</dbReference>
<dbReference type="PANTHER" id="PTHR43214:SF41">
    <property type="entry name" value="NITRATE_NITRITE RESPONSE REGULATOR PROTEIN NARP"/>
    <property type="match status" value="1"/>
</dbReference>
<proteinExistence type="predicted"/>
<evidence type="ECO:0000256" key="4">
    <source>
        <dbReference type="ARBA" id="ARBA00023163"/>
    </source>
</evidence>
<dbReference type="OrthoDB" id="9796655at2"/>
<dbReference type="Pfam" id="PF00072">
    <property type="entry name" value="Response_reg"/>
    <property type="match status" value="1"/>
</dbReference>
<evidence type="ECO:0000313" key="8">
    <source>
        <dbReference type="EMBL" id="TCO37276.1"/>
    </source>
</evidence>
<dbReference type="RefSeq" id="WP_131999819.1">
    <property type="nucleotide sequence ID" value="NZ_SLWQ01000010.1"/>
</dbReference>
<dbReference type="SUPFAM" id="SSF52172">
    <property type="entry name" value="CheY-like"/>
    <property type="match status" value="1"/>
</dbReference>
<evidence type="ECO:0000256" key="3">
    <source>
        <dbReference type="ARBA" id="ARBA00023125"/>
    </source>
</evidence>
<dbReference type="EMBL" id="SLWQ01000010">
    <property type="protein sequence ID" value="TCO37276.1"/>
    <property type="molecule type" value="Genomic_DNA"/>
</dbReference>
<dbReference type="InterPro" id="IPR016032">
    <property type="entry name" value="Sig_transdc_resp-reg_C-effctor"/>
</dbReference>
<keyword evidence="1 5" id="KW-0597">Phosphoprotein</keyword>
<protein>
    <submittedName>
        <fullName evidence="8">DNA-binding NarL/FixJ family response regulator</fullName>
    </submittedName>
</protein>
<dbReference type="Gene3D" id="3.40.50.2300">
    <property type="match status" value="1"/>
</dbReference>
<evidence type="ECO:0000259" key="6">
    <source>
        <dbReference type="PROSITE" id="PS50043"/>
    </source>
</evidence>
<gene>
    <name evidence="8" type="ORF">EV148_11087</name>
</gene>
<dbReference type="CDD" id="cd17535">
    <property type="entry name" value="REC_NarL-like"/>
    <property type="match status" value="1"/>
</dbReference>
<accession>A0A4R2I0W1</accession>
<dbReference type="InterPro" id="IPR000792">
    <property type="entry name" value="Tscrpt_reg_LuxR_C"/>
</dbReference>
<dbReference type="PANTHER" id="PTHR43214">
    <property type="entry name" value="TWO-COMPONENT RESPONSE REGULATOR"/>
    <property type="match status" value="1"/>
</dbReference>
<dbReference type="GO" id="GO:0006355">
    <property type="term" value="P:regulation of DNA-templated transcription"/>
    <property type="evidence" value="ECO:0007669"/>
    <property type="project" value="InterPro"/>
</dbReference>
<reference evidence="8 9" key="1">
    <citation type="journal article" date="2015" name="Stand. Genomic Sci.">
        <title>Genomic Encyclopedia of Bacterial and Archaeal Type Strains, Phase III: the genomes of soil and plant-associated and newly described type strains.</title>
        <authorList>
            <person name="Whitman W.B."/>
            <person name="Woyke T."/>
            <person name="Klenk H.P."/>
            <person name="Zhou Y."/>
            <person name="Lilburn T.G."/>
            <person name="Beck B.J."/>
            <person name="De Vos P."/>
            <person name="Vandamme P."/>
            <person name="Eisen J.A."/>
            <person name="Garrity G."/>
            <person name="Hugenholtz P."/>
            <person name="Kyrpides N.C."/>
        </authorList>
    </citation>
    <scope>NUCLEOTIDE SEQUENCE [LARGE SCALE GENOMIC DNA]</scope>
    <source>
        <strain evidence="8 9">A3</strain>
    </source>
</reference>
<dbReference type="Pfam" id="PF00196">
    <property type="entry name" value="GerE"/>
    <property type="match status" value="1"/>
</dbReference>
<dbReference type="SUPFAM" id="SSF46894">
    <property type="entry name" value="C-terminal effector domain of the bipartite response regulators"/>
    <property type="match status" value="1"/>
</dbReference>
<evidence type="ECO:0000259" key="7">
    <source>
        <dbReference type="PROSITE" id="PS50110"/>
    </source>
</evidence>
<dbReference type="InterPro" id="IPR001789">
    <property type="entry name" value="Sig_transdc_resp-reg_receiver"/>
</dbReference>
<comment type="caution">
    <text evidence="8">The sequence shown here is derived from an EMBL/GenBank/DDBJ whole genome shotgun (WGS) entry which is preliminary data.</text>
</comment>
<dbReference type="CDD" id="cd06170">
    <property type="entry name" value="LuxR_C_like"/>
    <property type="match status" value="1"/>
</dbReference>
<dbReference type="SMART" id="SM00421">
    <property type="entry name" value="HTH_LUXR"/>
    <property type="match status" value="1"/>
</dbReference>
<evidence type="ECO:0000256" key="5">
    <source>
        <dbReference type="PROSITE-ProRule" id="PRU00169"/>
    </source>
</evidence>
<organism evidence="8 9">
    <name type="scientific">Dokdonella fugitiva</name>
    <dbReference type="NCBI Taxonomy" id="328517"/>
    <lineage>
        <taxon>Bacteria</taxon>
        <taxon>Pseudomonadati</taxon>
        <taxon>Pseudomonadota</taxon>
        <taxon>Gammaproteobacteria</taxon>
        <taxon>Lysobacterales</taxon>
        <taxon>Rhodanobacteraceae</taxon>
        <taxon>Dokdonella</taxon>
    </lineage>
</organism>
<dbReference type="InterPro" id="IPR058245">
    <property type="entry name" value="NreC/VraR/RcsB-like_REC"/>
</dbReference>
<dbReference type="PROSITE" id="PS50043">
    <property type="entry name" value="HTH_LUXR_2"/>
    <property type="match status" value="1"/>
</dbReference>
<evidence type="ECO:0000256" key="1">
    <source>
        <dbReference type="ARBA" id="ARBA00022553"/>
    </source>
</evidence>
<feature type="domain" description="Response regulatory" evidence="7">
    <location>
        <begin position="3"/>
        <end position="119"/>
    </location>
</feature>
<keyword evidence="2" id="KW-0805">Transcription regulation</keyword>